<evidence type="ECO:0008006" key="4">
    <source>
        <dbReference type="Google" id="ProtNLM"/>
    </source>
</evidence>
<feature type="region of interest" description="Disordered" evidence="1">
    <location>
        <begin position="423"/>
        <end position="445"/>
    </location>
</feature>
<evidence type="ECO:0000256" key="1">
    <source>
        <dbReference type="SAM" id="MobiDB-lite"/>
    </source>
</evidence>
<evidence type="ECO:0000313" key="3">
    <source>
        <dbReference type="Proteomes" id="UP000741013"/>
    </source>
</evidence>
<evidence type="ECO:0000313" key="2">
    <source>
        <dbReference type="EMBL" id="MBP2180578.1"/>
    </source>
</evidence>
<name>A0ABS4PP27_9PSEU</name>
<reference evidence="2 3" key="1">
    <citation type="submission" date="2021-03" db="EMBL/GenBank/DDBJ databases">
        <title>Sequencing the genomes of 1000 actinobacteria strains.</title>
        <authorList>
            <person name="Klenk H.-P."/>
        </authorList>
    </citation>
    <scope>NUCLEOTIDE SEQUENCE [LARGE SCALE GENOMIC DNA]</scope>
    <source>
        <strain evidence="2 3">DSM 45510</strain>
    </source>
</reference>
<proteinExistence type="predicted"/>
<gene>
    <name evidence="2" type="ORF">JOM49_002104</name>
</gene>
<feature type="compositionally biased region" description="Low complexity" evidence="1">
    <location>
        <begin position="294"/>
        <end position="310"/>
    </location>
</feature>
<accession>A0ABS4PP27</accession>
<protein>
    <recommendedName>
        <fullName evidence="4">Protein RecA</fullName>
    </recommendedName>
</protein>
<feature type="region of interest" description="Disordered" evidence="1">
    <location>
        <begin position="328"/>
        <end position="348"/>
    </location>
</feature>
<dbReference type="EMBL" id="JAGGMS010000001">
    <property type="protein sequence ID" value="MBP2180578.1"/>
    <property type="molecule type" value="Genomic_DNA"/>
</dbReference>
<dbReference type="Proteomes" id="UP000741013">
    <property type="component" value="Unassembled WGS sequence"/>
</dbReference>
<sequence length="484" mass="46201">MSVGATASSSPAPPAPLAKLAALPGISTASGVAAAARQAQATGQVLPVLPELAGLLPAGGLRRGGTVAVHGSTSLLLALLAEATSRGSWAAVVGVPELGVVAAHELGVAVDRLALVNRPGMEFGAVTAALLDGMDLVAVGGAGGGARGAGPSRSQQQLARRLSARARNRGAVLLSLGPWPGAEVELSGEVVAWHGLHASGKGFLRGRELNVRTNGRGAAARPGQTSLLLPTAAHTTPLGLTDNAPNAERAGKLRLAGKTDPAENAESAGNAGPAEKAGFAKKAGIAGNTGPAEKAGPAGNSGAAGNSGSAGAAAKLGLAEAATAAETAEAAGTTRKPVAAENAGSSRKVAPAATLGLAGSAAEVEAAGSAGKSVVAEAAGATGSAGSSRKVAPAATLGLAGSAAEVEAAGSAGKSVVAEAAGATGSAGSSRKASAQAQVTGRTGKPVTAEIPWFAENVPSVEEIEGTAGRSPKTSLALTESGVG</sequence>
<feature type="compositionally biased region" description="Low complexity" evidence="1">
    <location>
        <begin position="423"/>
        <end position="437"/>
    </location>
</feature>
<organism evidence="2 3">
    <name type="scientific">Amycolatopsis magusensis</name>
    <dbReference type="NCBI Taxonomy" id="882444"/>
    <lineage>
        <taxon>Bacteria</taxon>
        <taxon>Bacillati</taxon>
        <taxon>Actinomycetota</taxon>
        <taxon>Actinomycetes</taxon>
        <taxon>Pseudonocardiales</taxon>
        <taxon>Pseudonocardiaceae</taxon>
        <taxon>Amycolatopsis</taxon>
    </lineage>
</organism>
<comment type="caution">
    <text evidence="2">The sequence shown here is derived from an EMBL/GenBank/DDBJ whole genome shotgun (WGS) entry which is preliminary data.</text>
</comment>
<feature type="region of interest" description="Disordered" evidence="1">
    <location>
        <begin position="288"/>
        <end position="310"/>
    </location>
</feature>
<feature type="region of interest" description="Disordered" evidence="1">
    <location>
        <begin position="463"/>
        <end position="484"/>
    </location>
</feature>
<keyword evidence="3" id="KW-1185">Reference proteome</keyword>